<gene>
    <name evidence="1" type="primary">GLEAN_01530</name>
    <name evidence="1" type="ORF">TcasGA2_TC001530</name>
</gene>
<dbReference type="InParanoid" id="D7EI46"/>
<keyword evidence="2" id="KW-1185">Reference proteome</keyword>
<dbReference type="AlphaFoldDB" id="D7EI46"/>
<protein>
    <submittedName>
        <fullName evidence="1">Uncharacterized protein</fullName>
    </submittedName>
</protein>
<name>D7EI46_TRICA</name>
<evidence type="ECO:0000313" key="2">
    <source>
        <dbReference type="Proteomes" id="UP000007266"/>
    </source>
</evidence>
<proteinExistence type="predicted"/>
<reference evidence="1 2" key="2">
    <citation type="journal article" date="2010" name="Nucleic Acids Res.">
        <title>BeetleBase in 2010: revisions to provide comprehensive genomic information for Tribolium castaneum.</title>
        <authorList>
            <person name="Kim H.S."/>
            <person name="Murphy T."/>
            <person name="Xia J."/>
            <person name="Caragea D."/>
            <person name="Park Y."/>
            <person name="Beeman R.W."/>
            <person name="Lorenzen M.D."/>
            <person name="Butcher S."/>
            <person name="Manak J.R."/>
            <person name="Brown S.J."/>
        </authorList>
    </citation>
    <scope>GENOME REANNOTATION</scope>
    <source>
        <strain evidence="1 2">Georgia GA2</strain>
    </source>
</reference>
<dbReference type="Proteomes" id="UP000007266">
    <property type="component" value="Linkage group 10"/>
</dbReference>
<reference evidence="1 2" key="1">
    <citation type="journal article" date="2008" name="Nature">
        <title>The genome of the model beetle and pest Tribolium castaneum.</title>
        <authorList>
            <consortium name="Tribolium Genome Sequencing Consortium"/>
            <person name="Richards S."/>
            <person name="Gibbs R.A."/>
            <person name="Weinstock G.M."/>
            <person name="Brown S.J."/>
            <person name="Denell R."/>
            <person name="Beeman R.W."/>
            <person name="Gibbs R."/>
            <person name="Beeman R.W."/>
            <person name="Brown S.J."/>
            <person name="Bucher G."/>
            <person name="Friedrich M."/>
            <person name="Grimmelikhuijzen C.J."/>
            <person name="Klingler M."/>
            <person name="Lorenzen M."/>
            <person name="Richards S."/>
            <person name="Roth S."/>
            <person name="Schroder R."/>
            <person name="Tautz D."/>
            <person name="Zdobnov E.M."/>
            <person name="Muzny D."/>
            <person name="Gibbs R.A."/>
            <person name="Weinstock G.M."/>
            <person name="Attaway T."/>
            <person name="Bell S."/>
            <person name="Buhay C.J."/>
            <person name="Chandrabose M.N."/>
            <person name="Chavez D."/>
            <person name="Clerk-Blankenburg K.P."/>
            <person name="Cree A."/>
            <person name="Dao M."/>
            <person name="Davis C."/>
            <person name="Chacko J."/>
            <person name="Dinh H."/>
            <person name="Dugan-Rocha S."/>
            <person name="Fowler G."/>
            <person name="Garner T.T."/>
            <person name="Garnes J."/>
            <person name="Gnirke A."/>
            <person name="Hawes A."/>
            <person name="Hernandez J."/>
            <person name="Hines S."/>
            <person name="Holder M."/>
            <person name="Hume J."/>
            <person name="Jhangiani S.N."/>
            <person name="Joshi V."/>
            <person name="Khan Z.M."/>
            <person name="Jackson L."/>
            <person name="Kovar C."/>
            <person name="Kowis A."/>
            <person name="Lee S."/>
            <person name="Lewis L.R."/>
            <person name="Margolis J."/>
            <person name="Morgan M."/>
            <person name="Nazareth L.V."/>
            <person name="Nguyen N."/>
            <person name="Okwuonu G."/>
            <person name="Parker D."/>
            <person name="Richards S."/>
            <person name="Ruiz S.J."/>
            <person name="Santibanez J."/>
            <person name="Savard J."/>
            <person name="Scherer S.E."/>
            <person name="Schneider B."/>
            <person name="Sodergren E."/>
            <person name="Tautz D."/>
            <person name="Vattahil S."/>
            <person name="Villasana D."/>
            <person name="White C.S."/>
            <person name="Wright R."/>
            <person name="Park Y."/>
            <person name="Beeman R.W."/>
            <person name="Lord J."/>
            <person name="Oppert B."/>
            <person name="Lorenzen M."/>
            <person name="Brown S."/>
            <person name="Wang L."/>
            <person name="Savard J."/>
            <person name="Tautz D."/>
            <person name="Richards S."/>
            <person name="Weinstock G."/>
            <person name="Gibbs R.A."/>
            <person name="Liu Y."/>
            <person name="Worley K."/>
            <person name="Weinstock G."/>
            <person name="Elsik C.G."/>
            <person name="Reese J.T."/>
            <person name="Elhaik E."/>
            <person name="Landan G."/>
            <person name="Graur D."/>
            <person name="Arensburger P."/>
            <person name="Atkinson P."/>
            <person name="Beeman R.W."/>
            <person name="Beidler J."/>
            <person name="Brown S.J."/>
            <person name="Demuth J.P."/>
            <person name="Drury D.W."/>
            <person name="Du Y.Z."/>
            <person name="Fujiwara H."/>
            <person name="Lorenzen M."/>
            <person name="Maselli V."/>
            <person name="Osanai M."/>
            <person name="Park Y."/>
            <person name="Robertson H.M."/>
            <person name="Tu Z."/>
            <person name="Wang J.J."/>
            <person name="Wang S."/>
            <person name="Richards S."/>
            <person name="Song H."/>
            <person name="Zhang L."/>
            <person name="Sodergren E."/>
            <person name="Werner D."/>
            <person name="Stanke M."/>
            <person name="Morgenstern B."/>
            <person name="Solovyev V."/>
            <person name="Kosarev P."/>
            <person name="Brown G."/>
            <person name="Chen H.C."/>
            <person name="Ermolaeva O."/>
            <person name="Hlavina W."/>
            <person name="Kapustin Y."/>
            <person name="Kiryutin B."/>
            <person name="Kitts P."/>
            <person name="Maglott D."/>
            <person name="Pruitt K."/>
            <person name="Sapojnikov V."/>
            <person name="Souvorov A."/>
            <person name="Mackey A.J."/>
            <person name="Waterhouse R.M."/>
            <person name="Wyder S."/>
            <person name="Zdobnov E.M."/>
            <person name="Zdobnov E.M."/>
            <person name="Wyder S."/>
            <person name="Kriventseva E.V."/>
            <person name="Kadowaki T."/>
            <person name="Bork P."/>
            <person name="Aranda M."/>
            <person name="Bao R."/>
            <person name="Beermann A."/>
            <person name="Berns N."/>
            <person name="Bolognesi R."/>
            <person name="Bonneton F."/>
            <person name="Bopp D."/>
            <person name="Brown S.J."/>
            <person name="Bucher G."/>
            <person name="Butts T."/>
            <person name="Chaumot A."/>
            <person name="Denell R.E."/>
            <person name="Ferrier D.E."/>
            <person name="Friedrich M."/>
            <person name="Gordon C.M."/>
            <person name="Jindra M."/>
            <person name="Klingler M."/>
            <person name="Lan Q."/>
            <person name="Lattorff H.M."/>
            <person name="Laudet V."/>
            <person name="von Levetsow C."/>
            <person name="Liu Z."/>
            <person name="Lutz R."/>
            <person name="Lynch J.A."/>
            <person name="da Fonseca R.N."/>
            <person name="Posnien N."/>
            <person name="Reuter R."/>
            <person name="Roth S."/>
            <person name="Savard J."/>
            <person name="Schinko J.B."/>
            <person name="Schmitt C."/>
            <person name="Schoppmeier M."/>
            <person name="Schroder R."/>
            <person name="Shippy T.D."/>
            <person name="Simonnet F."/>
            <person name="Marques-Souza H."/>
            <person name="Tautz D."/>
            <person name="Tomoyasu Y."/>
            <person name="Trauner J."/>
            <person name="Van der Zee M."/>
            <person name="Vervoort M."/>
            <person name="Wittkopp N."/>
            <person name="Wimmer E.A."/>
            <person name="Yang X."/>
            <person name="Jones A.K."/>
            <person name="Sattelle D.B."/>
            <person name="Ebert P.R."/>
            <person name="Nelson D."/>
            <person name="Scott J.G."/>
            <person name="Beeman R.W."/>
            <person name="Muthukrishnan S."/>
            <person name="Kramer K.J."/>
            <person name="Arakane Y."/>
            <person name="Beeman R.W."/>
            <person name="Zhu Q."/>
            <person name="Hogenkamp D."/>
            <person name="Dixit R."/>
            <person name="Oppert B."/>
            <person name="Jiang H."/>
            <person name="Zou Z."/>
            <person name="Marshall J."/>
            <person name="Elpidina E."/>
            <person name="Vinokurov K."/>
            <person name="Oppert C."/>
            <person name="Zou Z."/>
            <person name="Evans J."/>
            <person name="Lu Z."/>
            <person name="Zhao P."/>
            <person name="Sumathipala N."/>
            <person name="Altincicek B."/>
            <person name="Vilcinskas A."/>
            <person name="Williams M."/>
            <person name="Hultmark D."/>
            <person name="Hetru C."/>
            <person name="Jiang H."/>
            <person name="Grimmelikhuijzen C.J."/>
            <person name="Hauser F."/>
            <person name="Cazzamali G."/>
            <person name="Williamson M."/>
            <person name="Park Y."/>
            <person name="Li B."/>
            <person name="Tanaka Y."/>
            <person name="Predel R."/>
            <person name="Neupert S."/>
            <person name="Schachtner J."/>
            <person name="Verleyen P."/>
            <person name="Raible F."/>
            <person name="Bork P."/>
            <person name="Friedrich M."/>
            <person name="Walden K.K."/>
            <person name="Robertson H.M."/>
            <person name="Angeli S."/>
            <person name="Foret S."/>
            <person name="Bucher G."/>
            <person name="Schuetz S."/>
            <person name="Maleszka R."/>
            <person name="Wimmer E.A."/>
            <person name="Beeman R.W."/>
            <person name="Lorenzen M."/>
            <person name="Tomoyasu Y."/>
            <person name="Miller S.C."/>
            <person name="Grossmann D."/>
            <person name="Bucher G."/>
        </authorList>
    </citation>
    <scope>NUCLEOTIDE SEQUENCE [LARGE SCALE GENOMIC DNA]</scope>
    <source>
        <strain evidence="1 2">Georgia GA2</strain>
    </source>
</reference>
<evidence type="ECO:0000313" key="1">
    <source>
        <dbReference type="EMBL" id="EFA13260.1"/>
    </source>
</evidence>
<sequence length="39" mass="4176">MPAAIASSVIRTDLAAASWCLSPLPPRHQLTTSREGRLT</sequence>
<organism evidence="1 2">
    <name type="scientific">Tribolium castaneum</name>
    <name type="common">Red flour beetle</name>
    <dbReference type="NCBI Taxonomy" id="7070"/>
    <lineage>
        <taxon>Eukaryota</taxon>
        <taxon>Metazoa</taxon>
        <taxon>Ecdysozoa</taxon>
        <taxon>Arthropoda</taxon>
        <taxon>Hexapoda</taxon>
        <taxon>Insecta</taxon>
        <taxon>Pterygota</taxon>
        <taxon>Neoptera</taxon>
        <taxon>Endopterygota</taxon>
        <taxon>Coleoptera</taxon>
        <taxon>Polyphaga</taxon>
        <taxon>Cucujiformia</taxon>
        <taxon>Tenebrionidae</taxon>
        <taxon>Tenebrionidae incertae sedis</taxon>
        <taxon>Tribolium</taxon>
    </lineage>
</organism>
<dbReference type="EMBL" id="KQ971379">
    <property type="protein sequence ID" value="EFA13260.1"/>
    <property type="molecule type" value="Genomic_DNA"/>
</dbReference>
<dbReference type="HOGENOM" id="CLU_3320655_0_0_1"/>
<accession>D7EI46</accession>